<evidence type="ECO:0000313" key="2">
    <source>
        <dbReference type="Proteomes" id="UP000828390"/>
    </source>
</evidence>
<accession>A0A9D3YCZ7</accession>
<dbReference type="EMBL" id="JAIWYP010000016">
    <property type="protein sequence ID" value="KAH3698075.1"/>
    <property type="molecule type" value="Genomic_DNA"/>
</dbReference>
<proteinExistence type="predicted"/>
<evidence type="ECO:0000313" key="1">
    <source>
        <dbReference type="EMBL" id="KAH3698075.1"/>
    </source>
</evidence>
<gene>
    <name evidence="1" type="ORF">DPMN_085591</name>
</gene>
<dbReference type="AlphaFoldDB" id="A0A9D3YCZ7"/>
<protein>
    <submittedName>
        <fullName evidence="1">Uncharacterized protein</fullName>
    </submittedName>
</protein>
<reference evidence="1" key="2">
    <citation type="submission" date="2020-11" db="EMBL/GenBank/DDBJ databases">
        <authorList>
            <person name="McCartney M.A."/>
            <person name="Auch B."/>
            <person name="Kono T."/>
            <person name="Mallez S."/>
            <person name="Becker A."/>
            <person name="Gohl D.M."/>
            <person name="Silverstein K.A.T."/>
            <person name="Koren S."/>
            <person name="Bechman K.B."/>
            <person name="Herman A."/>
            <person name="Abrahante J.E."/>
            <person name="Garbe J."/>
        </authorList>
    </citation>
    <scope>NUCLEOTIDE SEQUENCE</scope>
    <source>
        <strain evidence="1">Duluth1</strain>
        <tissue evidence="1">Whole animal</tissue>
    </source>
</reference>
<comment type="caution">
    <text evidence="1">The sequence shown here is derived from an EMBL/GenBank/DDBJ whole genome shotgun (WGS) entry which is preliminary data.</text>
</comment>
<dbReference type="Proteomes" id="UP000828390">
    <property type="component" value="Unassembled WGS sequence"/>
</dbReference>
<sequence length="72" mass="7960">MDTTCITSEHRPPNNIAPVGVKSQTVISPHQPLQPFFIFKGKRFNYALMNGASADAYCTMSKTACIADIRRT</sequence>
<name>A0A9D3YCZ7_DREPO</name>
<organism evidence="1 2">
    <name type="scientific">Dreissena polymorpha</name>
    <name type="common">Zebra mussel</name>
    <name type="synonym">Mytilus polymorpha</name>
    <dbReference type="NCBI Taxonomy" id="45954"/>
    <lineage>
        <taxon>Eukaryota</taxon>
        <taxon>Metazoa</taxon>
        <taxon>Spiralia</taxon>
        <taxon>Lophotrochozoa</taxon>
        <taxon>Mollusca</taxon>
        <taxon>Bivalvia</taxon>
        <taxon>Autobranchia</taxon>
        <taxon>Heteroconchia</taxon>
        <taxon>Euheterodonta</taxon>
        <taxon>Imparidentia</taxon>
        <taxon>Neoheterodontei</taxon>
        <taxon>Myida</taxon>
        <taxon>Dreissenoidea</taxon>
        <taxon>Dreissenidae</taxon>
        <taxon>Dreissena</taxon>
    </lineage>
</organism>
<keyword evidence="2" id="KW-1185">Reference proteome</keyword>
<reference evidence="1" key="1">
    <citation type="journal article" date="2019" name="bioRxiv">
        <title>The Genome of the Zebra Mussel, Dreissena polymorpha: A Resource for Invasive Species Research.</title>
        <authorList>
            <person name="McCartney M.A."/>
            <person name="Auch B."/>
            <person name="Kono T."/>
            <person name="Mallez S."/>
            <person name="Zhang Y."/>
            <person name="Obille A."/>
            <person name="Becker A."/>
            <person name="Abrahante J.E."/>
            <person name="Garbe J."/>
            <person name="Badalamenti J.P."/>
            <person name="Herman A."/>
            <person name="Mangelson H."/>
            <person name="Liachko I."/>
            <person name="Sullivan S."/>
            <person name="Sone E.D."/>
            <person name="Koren S."/>
            <person name="Silverstein K.A.T."/>
            <person name="Beckman K.B."/>
            <person name="Gohl D.M."/>
        </authorList>
    </citation>
    <scope>NUCLEOTIDE SEQUENCE</scope>
    <source>
        <strain evidence="1">Duluth1</strain>
        <tissue evidence="1">Whole animal</tissue>
    </source>
</reference>